<keyword evidence="3 6" id="KW-0812">Transmembrane</keyword>
<dbReference type="GO" id="GO:0016020">
    <property type="term" value="C:membrane"/>
    <property type="evidence" value="ECO:0007669"/>
    <property type="project" value="UniProtKB-SubCell"/>
</dbReference>
<feature type="transmembrane region" description="Helical" evidence="6">
    <location>
        <begin position="6"/>
        <end position="28"/>
    </location>
</feature>
<evidence type="ECO:0000256" key="6">
    <source>
        <dbReference type="SAM" id="Phobius"/>
    </source>
</evidence>
<keyword evidence="8" id="KW-1185">Reference proteome</keyword>
<comment type="similarity">
    <text evidence="2">Belongs to the TMEM45 family.</text>
</comment>
<reference evidence="7 8" key="1">
    <citation type="submission" date="2024-01" db="EMBL/GenBank/DDBJ databases">
        <title>The genome of the rayed Mediterranean limpet Patella caerulea (Linnaeus, 1758).</title>
        <authorList>
            <person name="Anh-Thu Weber A."/>
            <person name="Halstead-Nussloch G."/>
        </authorList>
    </citation>
    <scope>NUCLEOTIDE SEQUENCE [LARGE SCALE GENOMIC DNA]</scope>
    <source>
        <strain evidence="7">AATW-2023a</strain>
        <tissue evidence="7">Whole specimen</tissue>
    </source>
</reference>
<comment type="subcellular location">
    <subcellularLocation>
        <location evidence="1">Membrane</location>
        <topology evidence="1">Multi-pass membrane protein</topology>
    </subcellularLocation>
</comment>
<dbReference type="InterPro" id="IPR006904">
    <property type="entry name" value="DUF716"/>
</dbReference>
<keyword evidence="4 6" id="KW-1133">Transmembrane helix</keyword>
<dbReference type="AlphaFoldDB" id="A0AAN8J579"/>
<evidence type="ECO:0000313" key="8">
    <source>
        <dbReference type="Proteomes" id="UP001347796"/>
    </source>
</evidence>
<evidence type="ECO:0000256" key="4">
    <source>
        <dbReference type="ARBA" id="ARBA00022989"/>
    </source>
</evidence>
<evidence type="ECO:0000256" key="1">
    <source>
        <dbReference type="ARBA" id="ARBA00004141"/>
    </source>
</evidence>
<gene>
    <name evidence="7" type="ORF">SNE40_020626</name>
</gene>
<sequence length="153" mass="17508">MPLERICHHIQILVLVPTGVALLFEMVYRKGFITVCIRIIGVMTLGSWFIQMSFMFFIHDGRFPGTEPAPHWNQRDTGNVYFIMAIYGAHISMNIVIVLTFYLFLAFLYWRSHGLGFRLSGDNDKTRCKATKGGKKAVCDESIELPLLCEDID</sequence>
<organism evidence="7 8">
    <name type="scientific">Patella caerulea</name>
    <name type="common">Rayed Mediterranean limpet</name>
    <dbReference type="NCBI Taxonomy" id="87958"/>
    <lineage>
        <taxon>Eukaryota</taxon>
        <taxon>Metazoa</taxon>
        <taxon>Spiralia</taxon>
        <taxon>Lophotrochozoa</taxon>
        <taxon>Mollusca</taxon>
        <taxon>Gastropoda</taxon>
        <taxon>Patellogastropoda</taxon>
        <taxon>Patelloidea</taxon>
        <taxon>Patellidae</taxon>
        <taxon>Patella</taxon>
    </lineage>
</organism>
<dbReference type="EMBL" id="JAZGQO010000015">
    <property type="protein sequence ID" value="KAK6169611.1"/>
    <property type="molecule type" value="Genomic_DNA"/>
</dbReference>
<feature type="transmembrane region" description="Helical" evidence="6">
    <location>
        <begin position="35"/>
        <end position="59"/>
    </location>
</feature>
<proteinExistence type="inferred from homology"/>
<feature type="transmembrane region" description="Helical" evidence="6">
    <location>
        <begin position="79"/>
        <end position="110"/>
    </location>
</feature>
<name>A0AAN8J579_PATCE</name>
<evidence type="ECO:0000256" key="2">
    <source>
        <dbReference type="ARBA" id="ARBA00006948"/>
    </source>
</evidence>
<dbReference type="InterPro" id="IPR042127">
    <property type="entry name" value="TMEM45"/>
</dbReference>
<dbReference type="Pfam" id="PF04819">
    <property type="entry name" value="DUF716"/>
    <property type="match status" value="1"/>
</dbReference>
<dbReference type="PANTHER" id="PTHR16007:SF15">
    <property type="entry name" value="TRANSMEMBRANE PROTEIN 45B"/>
    <property type="match status" value="1"/>
</dbReference>
<keyword evidence="5 6" id="KW-0472">Membrane</keyword>
<dbReference type="PANTHER" id="PTHR16007">
    <property type="entry name" value="EPIDIDYMAL MEMBRANE PROTEIN E9-RELATED"/>
    <property type="match status" value="1"/>
</dbReference>
<accession>A0AAN8J579</accession>
<evidence type="ECO:0000256" key="5">
    <source>
        <dbReference type="ARBA" id="ARBA00023136"/>
    </source>
</evidence>
<evidence type="ECO:0000256" key="3">
    <source>
        <dbReference type="ARBA" id="ARBA00022692"/>
    </source>
</evidence>
<dbReference type="Proteomes" id="UP001347796">
    <property type="component" value="Unassembled WGS sequence"/>
</dbReference>
<evidence type="ECO:0000313" key="7">
    <source>
        <dbReference type="EMBL" id="KAK6169611.1"/>
    </source>
</evidence>
<protein>
    <submittedName>
        <fullName evidence="7">Uncharacterized protein</fullName>
    </submittedName>
</protein>
<comment type="caution">
    <text evidence="7">The sequence shown here is derived from an EMBL/GenBank/DDBJ whole genome shotgun (WGS) entry which is preliminary data.</text>
</comment>